<gene>
    <name evidence="2" type="ORF">ACA1_287570</name>
</gene>
<dbReference type="AlphaFoldDB" id="L8HK59"/>
<dbReference type="OrthoDB" id="2105169at2759"/>
<keyword evidence="3" id="KW-1185">Reference proteome</keyword>
<reference evidence="2 3" key="1">
    <citation type="journal article" date="2013" name="Genome Biol.">
        <title>Genome of Acanthamoeba castellanii highlights extensive lateral gene transfer and early evolution of tyrosine kinase signaling.</title>
        <authorList>
            <person name="Clarke M."/>
            <person name="Lohan A.J."/>
            <person name="Liu B."/>
            <person name="Lagkouvardos I."/>
            <person name="Roy S."/>
            <person name="Zafar N."/>
            <person name="Bertelli C."/>
            <person name="Schilde C."/>
            <person name="Kianianmomeni A."/>
            <person name="Burglin T.R."/>
            <person name="Frech C."/>
            <person name="Turcotte B."/>
            <person name="Kopec K.O."/>
            <person name="Synnott J.M."/>
            <person name="Choo C."/>
            <person name="Paponov I."/>
            <person name="Finkler A."/>
            <person name="Soon Heng Tan C."/>
            <person name="Hutchins A.P."/>
            <person name="Weinmeier T."/>
            <person name="Rattei T."/>
            <person name="Chu J.S."/>
            <person name="Gimenez G."/>
            <person name="Irimia M."/>
            <person name="Rigden D.J."/>
            <person name="Fitzpatrick D.A."/>
            <person name="Lorenzo-Morales J."/>
            <person name="Bateman A."/>
            <person name="Chiu C.H."/>
            <person name="Tang P."/>
            <person name="Hegemann P."/>
            <person name="Fromm H."/>
            <person name="Raoult D."/>
            <person name="Greub G."/>
            <person name="Miranda-Saavedra D."/>
            <person name="Chen N."/>
            <person name="Nash P."/>
            <person name="Ginger M.L."/>
            <person name="Horn M."/>
            <person name="Schaap P."/>
            <person name="Caler L."/>
            <person name="Loftus B."/>
        </authorList>
    </citation>
    <scope>NUCLEOTIDE SEQUENCE [LARGE SCALE GENOMIC DNA]</scope>
    <source>
        <strain evidence="2 3">Neff</strain>
    </source>
</reference>
<evidence type="ECO:0000256" key="1">
    <source>
        <dbReference type="SAM" id="MobiDB-lite"/>
    </source>
</evidence>
<accession>L8HK59</accession>
<dbReference type="EMBL" id="KB007805">
    <property type="protein sequence ID" value="ELR25058.1"/>
    <property type="molecule type" value="Genomic_DNA"/>
</dbReference>
<dbReference type="GeneID" id="14926099"/>
<organism evidence="2 3">
    <name type="scientific">Acanthamoeba castellanii (strain ATCC 30010 / Neff)</name>
    <dbReference type="NCBI Taxonomy" id="1257118"/>
    <lineage>
        <taxon>Eukaryota</taxon>
        <taxon>Amoebozoa</taxon>
        <taxon>Discosea</taxon>
        <taxon>Longamoebia</taxon>
        <taxon>Centramoebida</taxon>
        <taxon>Acanthamoebidae</taxon>
        <taxon>Acanthamoeba</taxon>
    </lineage>
</organism>
<evidence type="ECO:0000313" key="3">
    <source>
        <dbReference type="Proteomes" id="UP000011083"/>
    </source>
</evidence>
<name>L8HK59_ACACF</name>
<feature type="region of interest" description="Disordered" evidence="1">
    <location>
        <begin position="1"/>
        <end position="22"/>
    </location>
</feature>
<dbReference type="KEGG" id="acan:ACA1_287570"/>
<proteinExistence type="predicted"/>
<dbReference type="RefSeq" id="XP_004357449.1">
    <property type="nucleotide sequence ID" value="XM_004357394.1"/>
</dbReference>
<protein>
    <submittedName>
        <fullName evidence="2">Uncharacterized protein</fullName>
    </submittedName>
</protein>
<sequence length="429" mass="47400">MHARGSSLGRLHPHPPPSLSALRRLPSCRLPRASSATLVARPGALLASTSRHHQSSGALSLALRGVRCGGCAGARRRWYSSSSSAGGEDEAKAGASNEEEEERPYFEEIANKATILSEIDHALGVSKPPALEYIYVQPAVAFRFSRNSASSQNPYGHAAIRYSFRSEDGKGYEQYVMNVVGLATHPLINFLSPEDYLYGDPATPGSEQGGAYNRAIMGIRIEEWPDDKIKAMHKLFLEIKRRNEHEKTAAFSLLRFPFLNFLRLFGEKGNCAYWTRTGLPASLPTFGASKGIVESGLLARPTIWPKYIFIKLFLQVGRVLPPREVNIVQYKSLKRKQPKGWLTPIYYLLGQVLLDHDQYAKCVARANNNIPRMQGEFFDLGTLANAVVKISPVNNKAVVQTKAPDHPFWAKMRDATVTGSAPSTPKPLN</sequence>
<feature type="compositionally biased region" description="Low complexity" evidence="1">
    <location>
        <begin position="1"/>
        <end position="10"/>
    </location>
</feature>
<evidence type="ECO:0000313" key="2">
    <source>
        <dbReference type="EMBL" id="ELR25058.1"/>
    </source>
</evidence>
<dbReference type="Proteomes" id="UP000011083">
    <property type="component" value="Unassembled WGS sequence"/>
</dbReference>
<dbReference type="VEuPathDB" id="AmoebaDB:ACA1_287570"/>
<feature type="region of interest" description="Disordered" evidence="1">
    <location>
        <begin position="79"/>
        <end position="103"/>
    </location>
</feature>